<evidence type="ECO:0000259" key="2">
    <source>
        <dbReference type="Pfam" id="PF17109"/>
    </source>
</evidence>
<sequence>MNPAVSENSNDETRRLFYKALNMYKVRPDLDPNKDTQLLEELARCASTDDVILALETRIKRLAAFRNDRWAALREKLKPVVEGVLRVVNVAGESADSIVRIRTLIAFGIPGGKGVFASVALLLAAAQAQSQTYDTLERLLERLGSFLARFNVLYDGRSSQRRPALGRIATSILAHLFYVLALSTKFLRKSRKWHYIYHLFGFSFPDALKEGLQKMDDLTNEEGLMVGAHALVAAEQNLAATEQLKEEMYLVQRVQVDENIRKWLSAPDPSIERNAALNERQDGTGDWFLQTEAFKQWRMSGGNSVLWLHGQLAITAGSGKTIISAYIGDKLLHDDKVSELAYFFFDKNGNEKAKEDLSGLLSSLLLQLATRQERHKILYAAYQSDRHKGTPARSSMLEYFDKVLAVPGNVILIIDALDEHRDPRDKLLRFLTDLSCGRHDRLRILVTSRDEADIRAAMEDIGAIEFDLSIALKQKEDIRKYVTDVLHSVEPFRTWAVSNQPILDCIKKRLFQESMFRLVALQLNRLRSTKSIDVAETLSTLPKSLMKMYDDILCSLQHENRRTARRVMHVFEIMSQASRPLTVDEVAEVFAVEFDEDGGARVLEEHRSKDPETELLRTCTSAFIQIEAHWMLGRTVRFAHASVLDYLQRNQDTSPHSSFHIDPANAASTLAKLSLCTILSMAPRCHSWNAKRPVGPFDAYASNFWLRDTKHALFLGLSDKLRLLLDSILLSGVERIPGQAWGT</sequence>
<dbReference type="OrthoDB" id="7464126at2759"/>
<protein>
    <recommendedName>
        <fullName evidence="6">NACHT domain-containing protein</fullName>
    </recommendedName>
</protein>
<dbReference type="Pfam" id="PF17109">
    <property type="entry name" value="Goodbye"/>
    <property type="match status" value="1"/>
</dbReference>
<dbReference type="SUPFAM" id="SSF52540">
    <property type="entry name" value="P-loop containing nucleoside triphosphate hydrolases"/>
    <property type="match status" value="1"/>
</dbReference>
<reference evidence="4 5" key="1">
    <citation type="submission" date="2014-06" db="EMBL/GenBank/DDBJ databases">
        <title>Evolutionary Origins and Diversification of the Mycorrhizal Mutualists.</title>
        <authorList>
            <consortium name="DOE Joint Genome Institute"/>
            <consortium name="Mycorrhizal Genomics Consortium"/>
            <person name="Kohler A."/>
            <person name="Kuo A."/>
            <person name="Nagy L.G."/>
            <person name="Floudas D."/>
            <person name="Copeland A."/>
            <person name="Barry K.W."/>
            <person name="Cichocki N."/>
            <person name="Veneault-Fourrey C."/>
            <person name="LaButti K."/>
            <person name="Lindquist E.A."/>
            <person name="Lipzen A."/>
            <person name="Lundell T."/>
            <person name="Morin E."/>
            <person name="Murat C."/>
            <person name="Riley R."/>
            <person name="Ohm R."/>
            <person name="Sun H."/>
            <person name="Tunlid A."/>
            <person name="Henrissat B."/>
            <person name="Grigoriev I.V."/>
            <person name="Hibbett D.S."/>
            <person name="Martin F."/>
        </authorList>
    </citation>
    <scope>NUCLEOTIDE SEQUENCE [LARGE SCALE GENOMIC DNA]</scope>
    <source>
        <strain evidence="4 5">SS14</strain>
    </source>
</reference>
<dbReference type="InterPro" id="IPR027417">
    <property type="entry name" value="P-loop_NTPase"/>
</dbReference>
<accession>A0A0C9UXQ1</accession>
<keyword evidence="1" id="KW-0677">Repeat</keyword>
<dbReference type="EMBL" id="KN837204">
    <property type="protein sequence ID" value="KIJ34077.1"/>
    <property type="molecule type" value="Genomic_DNA"/>
</dbReference>
<dbReference type="HOGENOM" id="CLU_011469_0_0_1"/>
<feature type="domain" description="Nephrocystin 3-like N-terminal" evidence="3">
    <location>
        <begin position="283"/>
        <end position="449"/>
    </location>
</feature>
<dbReference type="Gene3D" id="3.40.50.300">
    <property type="entry name" value="P-loop containing nucleotide triphosphate hydrolases"/>
    <property type="match status" value="1"/>
</dbReference>
<gene>
    <name evidence="4" type="ORF">M422DRAFT_70295</name>
</gene>
<name>A0A0C9UXQ1_SPHS4</name>
<dbReference type="InterPro" id="IPR056884">
    <property type="entry name" value="NPHP3-like_N"/>
</dbReference>
<dbReference type="AlphaFoldDB" id="A0A0C9UXQ1"/>
<evidence type="ECO:0000259" key="3">
    <source>
        <dbReference type="Pfam" id="PF24883"/>
    </source>
</evidence>
<dbReference type="PANTHER" id="PTHR10039">
    <property type="entry name" value="AMELOGENIN"/>
    <property type="match status" value="1"/>
</dbReference>
<evidence type="ECO:0008006" key="6">
    <source>
        <dbReference type="Google" id="ProtNLM"/>
    </source>
</evidence>
<evidence type="ECO:0000256" key="1">
    <source>
        <dbReference type="ARBA" id="ARBA00022737"/>
    </source>
</evidence>
<evidence type="ECO:0000313" key="5">
    <source>
        <dbReference type="Proteomes" id="UP000054279"/>
    </source>
</evidence>
<dbReference type="InterPro" id="IPR031350">
    <property type="entry name" value="Goodbye_dom"/>
</dbReference>
<organism evidence="4 5">
    <name type="scientific">Sphaerobolus stellatus (strain SS14)</name>
    <dbReference type="NCBI Taxonomy" id="990650"/>
    <lineage>
        <taxon>Eukaryota</taxon>
        <taxon>Fungi</taxon>
        <taxon>Dikarya</taxon>
        <taxon>Basidiomycota</taxon>
        <taxon>Agaricomycotina</taxon>
        <taxon>Agaricomycetes</taxon>
        <taxon>Phallomycetidae</taxon>
        <taxon>Geastrales</taxon>
        <taxon>Sphaerobolaceae</taxon>
        <taxon>Sphaerobolus</taxon>
    </lineage>
</organism>
<proteinExistence type="predicted"/>
<dbReference type="Proteomes" id="UP000054279">
    <property type="component" value="Unassembled WGS sequence"/>
</dbReference>
<dbReference type="Pfam" id="PF24883">
    <property type="entry name" value="NPHP3_N"/>
    <property type="match status" value="1"/>
</dbReference>
<dbReference type="PANTHER" id="PTHR10039:SF16">
    <property type="entry name" value="GPI INOSITOL-DEACYLASE"/>
    <property type="match status" value="1"/>
</dbReference>
<keyword evidence="5" id="KW-1185">Reference proteome</keyword>
<feature type="domain" description="Fungal STAND N-terminal Goodbye" evidence="2">
    <location>
        <begin position="39"/>
        <end position="152"/>
    </location>
</feature>
<evidence type="ECO:0000313" key="4">
    <source>
        <dbReference type="EMBL" id="KIJ34077.1"/>
    </source>
</evidence>